<dbReference type="InterPro" id="IPR001375">
    <property type="entry name" value="Peptidase_S9_cat"/>
</dbReference>
<evidence type="ECO:0000313" key="3">
    <source>
        <dbReference type="EMBL" id="BDS10219.1"/>
    </source>
</evidence>
<dbReference type="SUPFAM" id="SSF82171">
    <property type="entry name" value="DPP6 N-terminal domain-like"/>
    <property type="match status" value="1"/>
</dbReference>
<protein>
    <submittedName>
        <fullName evidence="3">DPP IV N-terminal domain-containing protein</fullName>
    </submittedName>
</protein>
<dbReference type="Pfam" id="PF00930">
    <property type="entry name" value="DPPIV_N"/>
    <property type="match status" value="1"/>
</dbReference>
<dbReference type="Gene3D" id="3.40.50.1820">
    <property type="entry name" value="alpha/beta hydrolase"/>
    <property type="match status" value="1"/>
</dbReference>
<evidence type="ECO:0000313" key="4">
    <source>
        <dbReference type="Proteomes" id="UP001060919"/>
    </source>
</evidence>
<gene>
    <name evidence="3" type="ORF">AsAng_0009270</name>
</gene>
<feature type="domain" description="Dipeptidylpeptidase IV N-terminal" evidence="2">
    <location>
        <begin position="130"/>
        <end position="430"/>
    </location>
</feature>
<dbReference type="EMBL" id="AP026867">
    <property type="protein sequence ID" value="BDS10219.1"/>
    <property type="molecule type" value="Genomic_DNA"/>
</dbReference>
<dbReference type="KEGG" id="aup:AsAng_0009270"/>
<dbReference type="SUPFAM" id="SSF53474">
    <property type="entry name" value="alpha/beta-Hydrolases"/>
    <property type="match status" value="1"/>
</dbReference>
<dbReference type="InterPro" id="IPR050278">
    <property type="entry name" value="Serine_Prot_S9B/DPPIV"/>
</dbReference>
<dbReference type="GO" id="GO:0008236">
    <property type="term" value="F:serine-type peptidase activity"/>
    <property type="evidence" value="ECO:0007669"/>
    <property type="project" value="InterPro"/>
</dbReference>
<evidence type="ECO:0000259" key="1">
    <source>
        <dbReference type="Pfam" id="PF00326"/>
    </source>
</evidence>
<dbReference type="InterPro" id="IPR029058">
    <property type="entry name" value="AB_hydrolase_fold"/>
</dbReference>
<accession>A0A915YBX0</accession>
<dbReference type="GO" id="GO:0006508">
    <property type="term" value="P:proteolysis"/>
    <property type="evidence" value="ECO:0007669"/>
    <property type="project" value="InterPro"/>
</dbReference>
<feature type="domain" description="Peptidase S9 prolyl oligopeptidase catalytic" evidence="1">
    <location>
        <begin position="517"/>
        <end position="712"/>
    </location>
</feature>
<dbReference type="RefSeq" id="WP_264791547.1">
    <property type="nucleotide sequence ID" value="NZ_AP026867.1"/>
</dbReference>
<dbReference type="Proteomes" id="UP001060919">
    <property type="component" value="Chromosome"/>
</dbReference>
<name>A0A915YBX0_9BACT</name>
<organism evidence="3 4">
    <name type="scientific">Aureispira anguillae</name>
    <dbReference type="NCBI Taxonomy" id="2864201"/>
    <lineage>
        <taxon>Bacteria</taxon>
        <taxon>Pseudomonadati</taxon>
        <taxon>Bacteroidota</taxon>
        <taxon>Saprospiria</taxon>
        <taxon>Saprospirales</taxon>
        <taxon>Saprospiraceae</taxon>
        <taxon>Aureispira</taxon>
    </lineage>
</organism>
<dbReference type="Gene3D" id="2.140.10.30">
    <property type="entry name" value="Dipeptidylpeptidase IV, N-terminal domain"/>
    <property type="match status" value="1"/>
</dbReference>
<dbReference type="PANTHER" id="PTHR11731">
    <property type="entry name" value="PROTEASE FAMILY S9B,C DIPEPTIDYL-PEPTIDASE IV-RELATED"/>
    <property type="match status" value="1"/>
</dbReference>
<sequence>MRVLWIIIVTFIAFEVTAQDKELTLEDAVIGQWRQFYPTHISNLVWRAEGDVVTFRSEDAKKIMTQKVGSKEATELFNLDALNKALGEELSAMPFIRWEAEREFSFKYGGQLFGMLLTGNKITKKNVVSMPKAANIDYHKASQQVAFTKDHNLWIQNKEGDEVAVTTSEDANIVSGQAIARHEFGISKGTFWSPNGAFLAFYQKNEIDVADYPLLDISTTPGSLKTIKYPMAGQKSEYASIGIYDTKTNKTVYLKVKGPKDQYLTNLGWGPEEKFVYVAVVNREQNHAWLNKYDALTGDFIKTLFEEKHSKYVEPEHPVWFIPGNNKEFLWWSERDGFMHLHRFNTDGKYLGQVTKGKWVTLNILGLDHTGKNILVTGTDESGLNTTLYSAPLAGGKASKRLVQTDGIHRFSLSSSKKYVVDNYSDIKTPHISRIIDLKEKTKNTLHIAKNPYEGYKIAKPELLTLKAKDGTPLQARMIKPADFDPTKKYPVIVYVYGGPHAQMVKNSWLASASLWMYHAANKGYLVFTLDNRGSANRGLEFENVIHRQLSKNEMEDQMVGVDYLKTLPYADTDKMAVHGWSYGGFMTTSLMLKYPDVFKVGVAGGPVTDWNYYEVMYGERYMDKPEENPEGYKETQLKNYVKNLKGDLLLIHGTVDDVVVMQHNLALVQAFVDNGILMDFFPYPMHPHNVRGKDRIHLMNKVLTYIDEKLAK</sequence>
<dbReference type="InterPro" id="IPR002469">
    <property type="entry name" value="Peptidase_S9B_N"/>
</dbReference>
<proteinExistence type="predicted"/>
<evidence type="ECO:0000259" key="2">
    <source>
        <dbReference type="Pfam" id="PF00930"/>
    </source>
</evidence>
<keyword evidence="4" id="KW-1185">Reference proteome</keyword>
<dbReference type="GO" id="GO:0008239">
    <property type="term" value="F:dipeptidyl-peptidase activity"/>
    <property type="evidence" value="ECO:0007669"/>
    <property type="project" value="TreeGrafter"/>
</dbReference>
<reference evidence="3" key="1">
    <citation type="submission" date="2022-09" db="EMBL/GenBank/DDBJ databases">
        <title>Aureispira anguillicida sp. nov., isolated from Leptocephalus of Japanese eel Anguilla japonica.</title>
        <authorList>
            <person name="Yuasa K."/>
            <person name="Mekata T."/>
            <person name="Ikunari K."/>
        </authorList>
    </citation>
    <scope>NUCLEOTIDE SEQUENCE</scope>
    <source>
        <strain evidence="3">EL160426</strain>
    </source>
</reference>
<dbReference type="PANTHER" id="PTHR11731:SF193">
    <property type="entry name" value="DIPEPTIDYL PEPTIDASE 9"/>
    <property type="match status" value="1"/>
</dbReference>
<dbReference type="Pfam" id="PF00326">
    <property type="entry name" value="Peptidase_S9"/>
    <property type="match status" value="1"/>
</dbReference>
<dbReference type="AlphaFoldDB" id="A0A915YBX0"/>